<dbReference type="InterPro" id="IPR011622">
    <property type="entry name" value="7TMR_DISM_rcpt_extracell_dom2"/>
</dbReference>
<dbReference type="SMART" id="SM00448">
    <property type="entry name" value="REC"/>
    <property type="match status" value="1"/>
</dbReference>
<feature type="transmembrane region" description="Helical" evidence="7">
    <location>
        <begin position="335"/>
        <end position="355"/>
    </location>
</feature>
<dbReference type="InterPro" id="IPR004358">
    <property type="entry name" value="Sig_transdc_His_kin-like_C"/>
</dbReference>
<sequence length="792" mass="90527">MAPNHTTMKYTLLIAFLFSSFLQAQNAGYNPEIQHDPLFKFASFVNVGDQTYHVEDIHKNKNLIYKPLLSENHSLGFTTDNFWVRFKLINTQLTERFYYLETARPVTDIANLYQISSTGIESYKSGDQIPFNQRQVNHRSTVFKIKLPANSSQQFYLHLKSDGETINLPLNLLSESEFLQNTYNQQLFLGLFYGVLLLAGIIYLFFYISLKERSFLYYGLYVFSIALLQAALDGLLFEFVWSDAGYFNSRLVLITALFSNLFLLKYCEYFLNVKTHFNSLSKYYRAIYIVIATLFIGVFINESTLKIVYPISNINGLVSLLLILFTVFVMRYKRIALDVFFSIGILFLVVGLLGFVMNNLSLLPNNFYTENSAKFGAGLEVVFLSLSMTNLIRKLREEKEASQALALKKSEEISQVKTYFMSNMSHELRTPLNAILGATQEQLEQIGNTVDNNCLEIIKNASYSLLSNINDILDFEKIEKNELQLKKDVFEPLPLLKQISANWQLQAENKGLHYRFEIKGQVPDEVVGDSDRFIQIINNVLGNAVKFTQSGTIAFQLQSIFISKNMNRFSFHISDTGIGIPPHLQDDVFDSFSQMRNDYKRQFGGLGLGLTIVNHLVKRFDGNINIESQEGSGTDVYIDIPFEVKNMKSDRTLVSTDLEKKDQVHILIVEDNVMNQMIIKKLLKINPKFTFEVLDNGLKAIHRLQETTFDVILMDLHMPIMDGYEATKIIRSGQAGSRNKNIPIIAVTADAMQETRQKVLDIGMTDYLTKPINKVVLFEKICNSIFTVLEPA</sequence>
<protein>
    <recommendedName>
        <fullName evidence="2">histidine kinase</fullName>
        <ecNumber evidence="2">2.7.13.3</ecNumber>
    </recommendedName>
</protein>
<keyword evidence="7" id="KW-0812">Transmembrane</keyword>
<dbReference type="Pfam" id="PF02518">
    <property type="entry name" value="HATPase_c"/>
    <property type="match status" value="1"/>
</dbReference>
<accession>A0A1I4ZED1</accession>
<dbReference type="Gene3D" id="3.40.50.2300">
    <property type="match status" value="1"/>
</dbReference>
<dbReference type="Proteomes" id="UP000198705">
    <property type="component" value="Unassembled WGS sequence"/>
</dbReference>
<gene>
    <name evidence="11" type="ORF">SAMN04487989_101753</name>
</gene>
<feature type="domain" description="Histidine kinase" evidence="9">
    <location>
        <begin position="423"/>
        <end position="644"/>
    </location>
</feature>
<proteinExistence type="predicted"/>
<evidence type="ECO:0000256" key="5">
    <source>
        <dbReference type="ARBA" id="ARBA00022777"/>
    </source>
</evidence>
<evidence type="ECO:0000313" key="11">
    <source>
        <dbReference type="EMBL" id="SFN48393.1"/>
    </source>
</evidence>
<evidence type="ECO:0000313" key="12">
    <source>
        <dbReference type="Proteomes" id="UP000198705"/>
    </source>
</evidence>
<dbReference type="SUPFAM" id="SSF52172">
    <property type="entry name" value="CheY-like"/>
    <property type="match status" value="1"/>
</dbReference>
<dbReference type="Pfam" id="PF00512">
    <property type="entry name" value="HisKA"/>
    <property type="match status" value="1"/>
</dbReference>
<feature type="signal peptide" evidence="8">
    <location>
        <begin position="1"/>
        <end position="24"/>
    </location>
</feature>
<evidence type="ECO:0000256" key="4">
    <source>
        <dbReference type="ARBA" id="ARBA00022679"/>
    </source>
</evidence>
<keyword evidence="7" id="KW-1133">Transmembrane helix</keyword>
<dbReference type="PROSITE" id="PS50109">
    <property type="entry name" value="HIS_KIN"/>
    <property type="match status" value="1"/>
</dbReference>
<dbReference type="InterPro" id="IPR005467">
    <property type="entry name" value="His_kinase_dom"/>
</dbReference>
<keyword evidence="12" id="KW-1185">Reference proteome</keyword>
<feature type="transmembrane region" description="Helical" evidence="7">
    <location>
        <begin position="187"/>
        <end position="208"/>
    </location>
</feature>
<evidence type="ECO:0000256" key="8">
    <source>
        <dbReference type="SAM" id="SignalP"/>
    </source>
</evidence>
<evidence type="ECO:0000259" key="9">
    <source>
        <dbReference type="PROSITE" id="PS50109"/>
    </source>
</evidence>
<dbReference type="CDD" id="cd00082">
    <property type="entry name" value="HisKA"/>
    <property type="match status" value="1"/>
</dbReference>
<dbReference type="EMBL" id="FOVN01000001">
    <property type="protein sequence ID" value="SFN48393.1"/>
    <property type="molecule type" value="Genomic_DNA"/>
</dbReference>
<dbReference type="InterPro" id="IPR003661">
    <property type="entry name" value="HisK_dim/P_dom"/>
</dbReference>
<dbReference type="SUPFAM" id="SSF55874">
    <property type="entry name" value="ATPase domain of HSP90 chaperone/DNA topoisomerase II/histidine kinase"/>
    <property type="match status" value="1"/>
</dbReference>
<dbReference type="InterPro" id="IPR003594">
    <property type="entry name" value="HATPase_dom"/>
</dbReference>
<feature type="transmembrane region" description="Helical" evidence="7">
    <location>
        <begin position="215"/>
        <end position="232"/>
    </location>
</feature>
<dbReference type="PANTHER" id="PTHR43047:SF64">
    <property type="entry name" value="HISTIDINE KINASE CONTAINING CHEY-HOMOLOGOUS RECEIVER DOMAIN AND PAS DOMAIN-RELATED"/>
    <property type="match status" value="1"/>
</dbReference>
<dbReference type="SUPFAM" id="SSF47384">
    <property type="entry name" value="Homodimeric domain of signal transducing histidine kinase"/>
    <property type="match status" value="1"/>
</dbReference>
<dbReference type="PANTHER" id="PTHR43047">
    <property type="entry name" value="TWO-COMPONENT HISTIDINE PROTEIN KINASE"/>
    <property type="match status" value="1"/>
</dbReference>
<dbReference type="InterPro" id="IPR036890">
    <property type="entry name" value="HATPase_C_sf"/>
</dbReference>
<dbReference type="InterPro" id="IPR036097">
    <property type="entry name" value="HisK_dim/P_sf"/>
</dbReference>
<keyword evidence="4" id="KW-0808">Transferase</keyword>
<evidence type="ECO:0000256" key="6">
    <source>
        <dbReference type="PROSITE-ProRule" id="PRU00169"/>
    </source>
</evidence>
<dbReference type="SMART" id="SM00387">
    <property type="entry name" value="HATPase_c"/>
    <property type="match status" value="1"/>
</dbReference>
<keyword evidence="8" id="KW-0732">Signal</keyword>
<dbReference type="Gene3D" id="3.30.565.10">
    <property type="entry name" value="Histidine kinase-like ATPase, C-terminal domain"/>
    <property type="match status" value="1"/>
</dbReference>
<feature type="domain" description="Response regulatory" evidence="10">
    <location>
        <begin position="665"/>
        <end position="785"/>
    </location>
</feature>
<dbReference type="PROSITE" id="PS50110">
    <property type="entry name" value="RESPONSE_REGULATORY"/>
    <property type="match status" value="1"/>
</dbReference>
<feature type="modified residue" description="4-aspartylphosphate" evidence="6">
    <location>
        <position position="715"/>
    </location>
</feature>
<dbReference type="InterPro" id="IPR011006">
    <property type="entry name" value="CheY-like_superfamily"/>
</dbReference>
<dbReference type="GO" id="GO:0000155">
    <property type="term" value="F:phosphorelay sensor kinase activity"/>
    <property type="evidence" value="ECO:0007669"/>
    <property type="project" value="InterPro"/>
</dbReference>
<feature type="transmembrane region" description="Helical" evidence="7">
    <location>
        <begin position="252"/>
        <end position="271"/>
    </location>
</feature>
<dbReference type="Pfam" id="PF07696">
    <property type="entry name" value="7TMR-DISMED2"/>
    <property type="match status" value="1"/>
</dbReference>
<dbReference type="EC" id="2.7.13.3" evidence="2"/>
<keyword evidence="3 6" id="KW-0597">Phosphoprotein</keyword>
<evidence type="ECO:0000256" key="2">
    <source>
        <dbReference type="ARBA" id="ARBA00012438"/>
    </source>
</evidence>
<name>A0A1I4ZED1_9FLAO</name>
<evidence type="ECO:0000256" key="3">
    <source>
        <dbReference type="ARBA" id="ARBA00022553"/>
    </source>
</evidence>
<dbReference type="Gene3D" id="1.10.287.130">
    <property type="match status" value="1"/>
</dbReference>
<dbReference type="SMART" id="SM00388">
    <property type="entry name" value="HisKA"/>
    <property type="match status" value="1"/>
</dbReference>
<evidence type="ECO:0000259" key="10">
    <source>
        <dbReference type="PROSITE" id="PS50110"/>
    </source>
</evidence>
<reference evidence="12" key="1">
    <citation type="submission" date="2016-10" db="EMBL/GenBank/DDBJ databases">
        <authorList>
            <person name="Varghese N."/>
            <person name="Submissions S."/>
        </authorList>
    </citation>
    <scope>NUCLEOTIDE SEQUENCE [LARGE SCALE GENOMIC DNA]</scope>
    <source>
        <strain evidence="12">DSM 23925</strain>
    </source>
</reference>
<keyword evidence="7" id="KW-0472">Membrane</keyword>
<dbReference type="InterPro" id="IPR001789">
    <property type="entry name" value="Sig_transdc_resp-reg_receiver"/>
</dbReference>
<comment type="catalytic activity">
    <reaction evidence="1">
        <text>ATP + protein L-histidine = ADP + protein N-phospho-L-histidine.</text>
        <dbReference type="EC" id="2.7.13.3"/>
    </reaction>
</comment>
<dbReference type="FunFam" id="3.30.565.10:FF:000010">
    <property type="entry name" value="Sensor histidine kinase RcsC"/>
    <property type="match status" value="1"/>
</dbReference>
<keyword evidence="5 11" id="KW-0418">Kinase</keyword>
<dbReference type="PRINTS" id="PR00344">
    <property type="entry name" value="BCTRLSENSOR"/>
</dbReference>
<dbReference type="OrthoDB" id="9816309at2"/>
<evidence type="ECO:0000256" key="7">
    <source>
        <dbReference type="SAM" id="Phobius"/>
    </source>
</evidence>
<evidence type="ECO:0000256" key="1">
    <source>
        <dbReference type="ARBA" id="ARBA00000085"/>
    </source>
</evidence>
<feature type="chain" id="PRO_5011647650" description="histidine kinase" evidence="8">
    <location>
        <begin position="25"/>
        <end position="792"/>
    </location>
</feature>
<dbReference type="Pfam" id="PF07695">
    <property type="entry name" value="7TMR-DISM_7TM"/>
    <property type="match status" value="1"/>
</dbReference>
<dbReference type="STRING" id="649333.SAMN04487989_101753"/>
<organism evidence="11 12">
    <name type="scientific">Bizionia echini</name>
    <dbReference type="NCBI Taxonomy" id="649333"/>
    <lineage>
        <taxon>Bacteria</taxon>
        <taxon>Pseudomonadati</taxon>
        <taxon>Bacteroidota</taxon>
        <taxon>Flavobacteriia</taxon>
        <taxon>Flavobacteriales</taxon>
        <taxon>Flavobacteriaceae</taxon>
        <taxon>Bizionia</taxon>
    </lineage>
</organism>
<dbReference type="InterPro" id="IPR011623">
    <property type="entry name" value="7TMR_DISM_rcpt_extracell_dom1"/>
</dbReference>
<dbReference type="CDD" id="cd17546">
    <property type="entry name" value="REC_hyHK_CKI1_RcsC-like"/>
    <property type="match status" value="1"/>
</dbReference>
<dbReference type="AlphaFoldDB" id="A0A1I4ZED1"/>
<dbReference type="Pfam" id="PF00072">
    <property type="entry name" value="Response_reg"/>
    <property type="match status" value="1"/>
</dbReference>
<feature type="transmembrane region" description="Helical" evidence="7">
    <location>
        <begin position="307"/>
        <end position="328"/>
    </location>
</feature>
<feature type="transmembrane region" description="Helical" evidence="7">
    <location>
        <begin position="283"/>
        <end position="301"/>
    </location>
</feature>
<dbReference type="Gene3D" id="2.60.40.2380">
    <property type="match status" value="1"/>
</dbReference>